<keyword evidence="3" id="KW-1185">Reference proteome</keyword>
<dbReference type="EMBL" id="CP059573">
    <property type="protein sequence ID" value="QXJ27055.1"/>
    <property type="molecule type" value="Genomic_DNA"/>
</dbReference>
<accession>A0ABX8R7K0</accession>
<proteinExistence type="predicted"/>
<evidence type="ECO:0000313" key="3">
    <source>
        <dbReference type="Proteomes" id="UP001049518"/>
    </source>
</evidence>
<evidence type="ECO:0000256" key="1">
    <source>
        <dbReference type="SAM" id="MobiDB-lite"/>
    </source>
</evidence>
<keyword evidence="2" id="KW-0614">Plasmid</keyword>
<dbReference type="RefSeq" id="WP_231336562.1">
    <property type="nucleotide sequence ID" value="NZ_CP059573.1"/>
</dbReference>
<organism evidence="2 3">
    <name type="scientific">Actinomadura graeca</name>
    <dbReference type="NCBI Taxonomy" id="2750812"/>
    <lineage>
        <taxon>Bacteria</taxon>
        <taxon>Bacillati</taxon>
        <taxon>Actinomycetota</taxon>
        <taxon>Actinomycetes</taxon>
        <taxon>Streptosporangiales</taxon>
        <taxon>Thermomonosporaceae</taxon>
        <taxon>Actinomadura</taxon>
    </lineage>
</organism>
<feature type="region of interest" description="Disordered" evidence="1">
    <location>
        <begin position="348"/>
        <end position="415"/>
    </location>
</feature>
<reference evidence="2" key="1">
    <citation type="submission" date="2020-07" db="EMBL/GenBank/DDBJ databases">
        <authorList>
            <person name="Tarantini F.S."/>
            <person name="Hong K.W."/>
            <person name="Chan K.G."/>
        </authorList>
    </citation>
    <scope>NUCLEOTIDE SEQUENCE</scope>
    <source>
        <strain evidence="2">32-07</strain>
        <plasmid evidence="2">pAGRA3207_1</plasmid>
    </source>
</reference>
<gene>
    <name evidence="2" type="ORF">AGRA3207_007852</name>
</gene>
<dbReference type="Proteomes" id="UP001049518">
    <property type="component" value="Plasmid pAGRA3207_1"/>
</dbReference>
<sequence length="415" mass="45254">MSAGRWRGLVGQVPEGARAAEGLAEVWRALAVDVRLHVELRRADGRRHVLAVARVLLERADWTTLESRPGHALIAAEVGVCPRTVARCVDLLHRWGYLSTREVGTTETIRAGRTRGRDPHRGQGNRAQTYRLCVPLWTTETRYQAAEGPHDGQVPKIRRVSAGHRPKPLNVHPSRPSRSEGQGRAAEISRLRRPDGYAGARVACGGAAVAAGRPTAGMATITARARRRAARPGWLDRTRSVAEVWQALPAELTGRLAGHEADRLAAELARQLDHRTPAELADRIARHWDYWRYKIVAEVTRSVAAVAFKIIRRDFQCPDVRCEDRWHLDQDAPCKACALAASERRAAHAPQGAAERPAAPAAACDPPAPSPPPVQAVLAELAAHQGTGPATGPDGEGPGAAEFRRRAAELRARRR</sequence>
<feature type="compositionally biased region" description="Low complexity" evidence="1">
    <location>
        <begin position="348"/>
        <end position="365"/>
    </location>
</feature>
<protein>
    <recommendedName>
        <fullName evidence="4">Helix-turn-helix domain-containing protein</fullName>
    </recommendedName>
</protein>
<feature type="region of interest" description="Disordered" evidence="1">
    <location>
        <begin position="162"/>
        <end position="185"/>
    </location>
</feature>
<name>A0ABX8R7K0_9ACTN</name>
<evidence type="ECO:0008006" key="4">
    <source>
        <dbReference type="Google" id="ProtNLM"/>
    </source>
</evidence>
<geneLocation type="plasmid" evidence="2">
    <name>pGMOR1</name>
</geneLocation>
<evidence type="ECO:0000313" key="2">
    <source>
        <dbReference type="EMBL" id="QXJ27055.1"/>
    </source>
</evidence>
<feature type="compositionally biased region" description="Basic and acidic residues" evidence="1">
    <location>
        <begin position="402"/>
        <end position="415"/>
    </location>
</feature>
<geneLocation type="plasmid" evidence="2 3">
    <name>pAGRA3207_1</name>
</geneLocation>